<dbReference type="InterPro" id="IPR011989">
    <property type="entry name" value="ARM-like"/>
</dbReference>
<evidence type="ECO:0000256" key="1">
    <source>
        <dbReference type="ARBA" id="ARBA00001947"/>
    </source>
</evidence>
<evidence type="ECO:0000256" key="4">
    <source>
        <dbReference type="ARBA" id="ARBA00022723"/>
    </source>
</evidence>
<keyword evidence="4" id="KW-0479">Metal-binding</keyword>
<dbReference type="CDD" id="cd09603">
    <property type="entry name" value="M1_APN_like"/>
    <property type="match status" value="1"/>
</dbReference>
<protein>
    <submittedName>
        <fullName evidence="11">Uncharacterized protein</fullName>
    </submittedName>
</protein>
<dbReference type="GeneID" id="42006641"/>
<keyword evidence="6" id="KW-0862">Zinc</keyword>
<dbReference type="InterPro" id="IPR050344">
    <property type="entry name" value="Peptidase_M1_aminopeptidases"/>
</dbReference>
<dbReference type="GO" id="GO:0005615">
    <property type="term" value="C:extracellular space"/>
    <property type="evidence" value="ECO:0007669"/>
    <property type="project" value="TreeGrafter"/>
</dbReference>
<comment type="cofactor">
    <cofactor evidence="1">
        <name>Zn(2+)</name>
        <dbReference type="ChEBI" id="CHEBI:29105"/>
    </cofactor>
</comment>
<dbReference type="SUPFAM" id="SSF48371">
    <property type="entry name" value="ARM repeat"/>
    <property type="match status" value="1"/>
</dbReference>
<keyword evidence="12" id="KW-1185">Reference proteome</keyword>
<dbReference type="SUPFAM" id="SSF63737">
    <property type="entry name" value="Leukotriene A4 hydrolase N-terminal domain"/>
    <property type="match status" value="1"/>
</dbReference>
<dbReference type="Pfam" id="PF01433">
    <property type="entry name" value="Peptidase_M1"/>
    <property type="match status" value="1"/>
</dbReference>
<dbReference type="PRINTS" id="PR00756">
    <property type="entry name" value="ALADIPTASE"/>
</dbReference>
<dbReference type="Gene3D" id="2.60.40.1730">
    <property type="entry name" value="tricorn interacting facor f3 domain"/>
    <property type="match status" value="1"/>
</dbReference>
<dbReference type="GO" id="GO:0042277">
    <property type="term" value="F:peptide binding"/>
    <property type="evidence" value="ECO:0007669"/>
    <property type="project" value="TreeGrafter"/>
</dbReference>
<dbReference type="GO" id="GO:0008270">
    <property type="term" value="F:zinc ion binding"/>
    <property type="evidence" value="ECO:0007669"/>
    <property type="project" value="InterPro"/>
</dbReference>
<dbReference type="RefSeq" id="XP_031022658.1">
    <property type="nucleotide sequence ID" value="XM_031171344.1"/>
</dbReference>
<sequence>MPLHSLDDVECHHHGGNDYDQIRGNELNIVDAKDSYAPGFVISPKHLDISLDFNLPNKSLNAVVKQTFVNPHTARDLPRESLMHIVLNGIALIDLKVTGEDVTSAYDGKLIDIWWNTPFSPNESRVVTFEYSVIDPITGMSFSAPDFNYPNRPLHAVTDHETERCRYWLPCVDFPIVRTTLCFHLTTDMTHSAFANGKVADQIDENPEARRKTTHYTLDNVACPSYLICVAVGEFEFVQDEVVNGCPIAYIAPKGTPHDWIKRAFDKTPGMMKWLTKRVGHPFPFPRYYQVASDYVGGAMENITLVAWTSLALMDDTFALERGLEVDSTNIHEMTHSYFGDLLVIKHFEHAWLKESWATYIEYCWMDETVSDDEARYEMLCSADRYIAEAARYTRPIVLRTFDSSWQLFDSHTYPGGAWRIHMLRKTLGEDAFWSGVSTYVKTYAGQIVETDDFRKILERNSGLNLTKFFDQWFYSKGYPKIKATYEYNRDKKYVAIALEQTQDMKTMPLFEITITIEITDIDKVKYIGSATFTNSSRVVVVIPVGSAKPAMLRVDPDMKVLFSLDFATVGEEILGNTAVQAPDLFNRVWAYRELVKLGSFTSMKKVKDAILKEHFYGVRVKVAAALQKAKTRSANAILAAMLDEEDDGRVLHFLIKSFAMKDEVLRTALLAFLSRSTNLFYRARGAAYQYLGAQKNPDDLPLLFDAASNPDLVGMHGIIRAGALRGLGESRSKAAFDYLMSRPAAGVEPERARPAVLDAIATSAAFQSDKDERSAADLLAEYLLDENDSVRNAAYLGLISLEARDKAGDIESSLVLWPDQDKPFVIRRLRQLRESGRSGVSERVKSLVKDVEDLEAKLKKIENWVQDKDAKDKATTEASASGAAANEAKL</sequence>
<dbReference type="AlphaFoldDB" id="A0A507BZK0"/>
<keyword evidence="7" id="KW-0482">Metalloprotease</keyword>
<dbReference type="OrthoDB" id="79562at2759"/>
<name>A0A507BZK0_9FUNG</name>
<evidence type="ECO:0000313" key="11">
    <source>
        <dbReference type="EMBL" id="TPX31166.1"/>
    </source>
</evidence>
<dbReference type="Proteomes" id="UP000319731">
    <property type="component" value="Unassembled WGS sequence"/>
</dbReference>
<dbReference type="InterPro" id="IPR027268">
    <property type="entry name" value="Peptidase_M4/M1_CTD_sf"/>
</dbReference>
<dbReference type="GO" id="GO:0070006">
    <property type="term" value="F:metalloaminopeptidase activity"/>
    <property type="evidence" value="ECO:0007669"/>
    <property type="project" value="TreeGrafter"/>
</dbReference>
<dbReference type="STRING" id="1806994.A0A507BZK0"/>
<dbReference type="SUPFAM" id="SSF55486">
    <property type="entry name" value="Metalloproteases ('zincins'), catalytic domain"/>
    <property type="match status" value="1"/>
</dbReference>
<dbReference type="GO" id="GO:0006508">
    <property type="term" value="P:proteolysis"/>
    <property type="evidence" value="ECO:0007669"/>
    <property type="project" value="UniProtKB-KW"/>
</dbReference>
<dbReference type="InterPro" id="IPR016024">
    <property type="entry name" value="ARM-type_fold"/>
</dbReference>
<feature type="domain" description="Aminopeptidase N-like N-terminal" evidence="10">
    <location>
        <begin position="44"/>
        <end position="227"/>
    </location>
</feature>
<feature type="compositionally biased region" description="Low complexity" evidence="8">
    <location>
        <begin position="877"/>
        <end position="891"/>
    </location>
</feature>
<comment type="similarity">
    <text evidence="2">Belongs to the peptidase M1 family.</text>
</comment>
<proteinExistence type="inferred from homology"/>
<feature type="region of interest" description="Disordered" evidence="8">
    <location>
        <begin position="868"/>
        <end position="891"/>
    </location>
</feature>
<comment type="caution">
    <text evidence="11">The sequence shown here is derived from an EMBL/GenBank/DDBJ whole genome shotgun (WGS) entry which is preliminary data.</text>
</comment>
<dbReference type="Gene3D" id="1.25.10.10">
    <property type="entry name" value="Leucine-rich Repeat Variant"/>
    <property type="match status" value="1"/>
</dbReference>
<dbReference type="Pfam" id="PF17900">
    <property type="entry name" value="Peptidase_M1_N"/>
    <property type="match status" value="1"/>
</dbReference>
<keyword evidence="3" id="KW-0645">Protease</keyword>
<evidence type="ECO:0000256" key="5">
    <source>
        <dbReference type="ARBA" id="ARBA00022801"/>
    </source>
</evidence>
<accession>A0A507BZK0</accession>
<evidence type="ECO:0000256" key="6">
    <source>
        <dbReference type="ARBA" id="ARBA00022833"/>
    </source>
</evidence>
<reference evidence="11 12" key="1">
    <citation type="journal article" date="2019" name="Sci. Rep.">
        <title>Comparative genomics of chytrid fungi reveal insights into the obligate biotrophic and pathogenic lifestyle of Synchytrium endobioticum.</title>
        <authorList>
            <person name="van de Vossenberg B.T.L.H."/>
            <person name="Warris S."/>
            <person name="Nguyen H.D.T."/>
            <person name="van Gent-Pelzer M.P.E."/>
            <person name="Joly D.L."/>
            <person name="van de Geest H.C."/>
            <person name="Bonants P.J.M."/>
            <person name="Smith D.S."/>
            <person name="Levesque C.A."/>
            <person name="van der Lee T.A.J."/>
        </authorList>
    </citation>
    <scope>NUCLEOTIDE SEQUENCE [LARGE SCALE GENOMIC DNA]</scope>
    <source>
        <strain evidence="11 12">JEL517</strain>
    </source>
</reference>
<dbReference type="Gene3D" id="1.10.390.10">
    <property type="entry name" value="Neutral Protease Domain 2"/>
    <property type="match status" value="1"/>
</dbReference>
<keyword evidence="5" id="KW-0378">Hydrolase</keyword>
<feature type="domain" description="Peptidase M1 membrane alanine aminopeptidase" evidence="9">
    <location>
        <begin position="264"/>
        <end position="473"/>
    </location>
</feature>
<dbReference type="InterPro" id="IPR001930">
    <property type="entry name" value="Peptidase_M1"/>
</dbReference>
<dbReference type="PANTHER" id="PTHR11533">
    <property type="entry name" value="PROTEASE M1 ZINC METALLOPROTEASE"/>
    <property type="match status" value="1"/>
</dbReference>
<evidence type="ECO:0000256" key="7">
    <source>
        <dbReference type="ARBA" id="ARBA00023049"/>
    </source>
</evidence>
<evidence type="ECO:0000259" key="9">
    <source>
        <dbReference type="Pfam" id="PF01433"/>
    </source>
</evidence>
<dbReference type="InterPro" id="IPR014782">
    <property type="entry name" value="Peptidase_M1_dom"/>
</dbReference>
<dbReference type="InterPro" id="IPR042097">
    <property type="entry name" value="Aminopeptidase_N-like_N_sf"/>
</dbReference>
<gene>
    <name evidence="11" type="ORF">SmJEL517_g05418</name>
</gene>
<dbReference type="PANTHER" id="PTHR11533:SF299">
    <property type="entry name" value="AMINOPEPTIDASE"/>
    <property type="match status" value="1"/>
</dbReference>
<dbReference type="EMBL" id="QEAO01000049">
    <property type="protein sequence ID" value="TPX31166.1"/>
    <property type="molecule type" value="Genomic_DNA"/>
</dbReference>
<organism evidence="11 12">
    <name type="scientific">Synchytrium microbalum</name>
    <dbReference type="NCBI Taxonomy" id="1806994"/>
    <lineage>
        <taxon>Eukaryota</taxon>
        <taxon>Fungi</taxon>
        <taxon>Fungi incertae sedis</taxon>
        <taxon>Chytridiomycota</taxon>
        <taxon>Chytridiomycota incertae sedis</taxon>
        <taxon>Chytridiomycetes</taxon>
        <taxon>Synchytriales</taxon>
        <taxon>Synchytriaceae</taxon>
        <taxon>Synchytrium</taxon>
    </lineage>
</organism>
<evidence type="ECO:0000256" key="2">
    <source>
        <dbReference type="ARBA" id="ARBA00010136"/>
    </source>
</evidence>
<evidence type="ECO:0000256" key="3">
    <source>
        <dbReference type="ARBA" id="ARBA00022670"/>
    </source>
</evidence>
<dbReference type="GO" id="GO:0016020">
    <property type="term" value="C:membrane"/>
    <property type="evidence" value="ECO:0007669"/>
    <property type="project" value="TreeGrafter"/>
</dbReference>
<evidence type="ECO:0000313" key="12">
    <source>
        <dbReference type="Proteomes" id="UP000319731"/>
    </source>
</evidence>
<evidence type="ECO:0000259" key="10">
    <source>
        <dbReference type="Pfam" id="PF17900"/>
    </source>
</evidence>
<dbReference type="GO" id="GO:0043171">
    <property type="term" value="P:peptide catabolic process"/>
    <property type="evidence" value="ECO:0007669"/>
    <property type="project" value="TreeGrafter"/>
</dbReference>
<evidence type="ECO:0000256" key="8">
    <source>
        <dbReference type="SAM" id="MobiDB-lite"/>
    </source>
</evidence>
<dbReference type="GO" id="GO:0005737">
    <property type="term" value="C:cytoplasm"/>
    <property type="evidence" value="ECO:0007669"/>
    <property type="project" value="TreeGrafter"/>
</dbReference>
<dbReference type="InterPro" id="IPR045357">
    <property type="entry name" value="Aminopeptidase_N-like_N"/>
</dbReference>